<dbReference type="CDD" id="cd14496">
    <property type="entry name" value="PTP_paladin"/>
    <property type="match status" value="2"/>
</dbReference>
<name>A0ABR3A3N5_9AGAR</name>
<feature type="compositionally biased region" description="Polar residues" evidence="1">
    <location>
        <begin position="340"/>
        <end position="362"/>
    </location>
</feature>
<dbReference type="SUPFAM" id="SSF52799">
    <property type="entry name" value="(Phosphotyrosine protein) phosphatases II"/>
    <property type="match status" value="3"/>
</dbReference>
<accession>A0ABR3A3N5</accession>
<dbReference type="SMART" id="SM01301">
    <property type="entry name" value="PTPlike_phytase"/>
    <property type="match status" value="3"/>
</dbReference>
<gene>
    <name evidence="2" type="ORF">AAF712_005088</name>
</gene>
<feature type="region of interest" description="Disordered" evidence="1">
    <location>
        <begin position="1"/>
        <end position="67"/>
    </location>
</feature>
<dbReference type="Gene3D" id="3.90.190.10">
    <property type="entry name" value="Protein tyrosine phosphatase superfamily"/>
    <property type="match status" value="3"/>
</dbReference>
<proteinExistence type="predicted"/>
<feature type="region of interest" description="Disordered" evidence="1">
    <location>
        <begin position="340"/>
        <end position="378"/>
    </location>
</feature>
<dbReference type="InterPro" id="IPR029021">
    <property type="entry name" value="Prot-tyrosine_phosphatase-like"/>
</dbReference>
<reference evidence="2 3" key="1">
    <citation type="submission" date="2024-05" db="EMBL/GenBank/DDBJ databases">
        <title>A draft genome resource for the thread blight pathogen Marasmius tenuissimus strain MS-2.</title>
        <authorList>
            <person name="Yulfo-Soto G.E."/>
            <person name="Baruah I.K."/>
            <person name="Amoako-Attah I."/>
            <person name="Bukari Y."/>
            <person name="Meinhardt L.W."/>
            <person name="Bailey B.A."/>
            <person name="Cohen S.P."/>
        </authorList>
    </citation>
    <scope>NUCLEOTIDE SEQUENCE [LARGE SCALE GENOMIC DNA]</scope>
    <source>
        <strain evidence="2 3">MS-2</strain>
    </source>
</reference>
<sequence length="1372" mass="153792">MNNPKPTPRSVSVPFALDDSQIGRDSSRSAVRLLHKNKSDQHPRASSVTPHKSHRREMSTDAKNSGVSLDLMSNLQRTEPSVVKTRSGSVLSRGFILKTDFYPTGRALDLELNVHGAPNFRAPKTGDLNVFGVAQPRTQGLRAILSVLRCRPGIQDPSHVVWFSTREEPIVYISGRPFVLRDASQPKKLLSLSDRTENLEAIEMRLKNDILQEATKYGGLVLTHNEMASDSGEGAILPTWTAVDNNNVRTSRELWTYMKKEGWNVDYHRIPISPDRPIEDNYLDAYLNVIRETDPLKTSLVFSCGMGAVRTTYAMVAACIVRRKRVMELGWADPFGLADTSSTSNASGTISKGTNTPTTRSDTPLGAPRSGANTPSNSQIQMSLDQAYAQQDLSRSLLKLTYLIQQTLPETASLSAMELLMSNPTLLENLRKAHLGNYGIILSLLGCCEQGVQAKKLVDKVIDANDHVLNLREDILISRIEYALTSMNEHRGQALLASAGKALEKYFFIIAFASYVESSKDPSQSFSDWLKTRTEIWNQVKFLRKSIAGHRLSVFAPANDLSSLSRSGSEGRALIPGKKNNVAISGGQILGDEYSTHVIKNRSGIILREGTLLKSDQWLRESHHVDNGVRGAINFRRNPNTNIYALGQPTVEAIDEVVRRVKEEHPHAKRVVWVTLREEPIVYVNGAPYCLRREGFSLRNMKDYGGISASRLEILEERLRDDIISELNAFGGRLLLHTETEDGTVIPVWEDVEPSNVVVLKDIMEMRPDTHGVELIYDRIPITAERPPDFNDLTELIDLVLRSSFDTPIVVNCQLGRGRNLLRVIRTGLKVKNTVDATIDQCAAVYNLRDSIEESRLQAEEATDKQTRKKHAAKALQNLRRYFELIVFAAYLQSTEPSTMKEFESIETFVKKRPVLRTFQKELTSAEGLSVLKPLERVDVENGMAHPDEVKQVVANRSGTILSASTILKSDFFSNLQKMTLPERIEGSPNFRRVPLTLKLVTSDSSTPTEETDFVVGSTVGDGKMVCGSGMPTVDGLRRALRRVDAGPDGQNFVYWTSLREEPVIYVAGRPHVLRLVNKPLENVEATGVTTAVVEAMERSFKKDVLHELRRGQGRILLHDEVEERPGVFSIIPIWETVKEEDILTPSDVFELMTKEGYKIDYGRVAITDEQAPLPEAIAILLDRVRSGLSKAGDFIFNCQMGRGRTTTGMITACLISTTMNWDTQKNDSNVLTETDDKGQVSEEFNSMDGPSEEEAYRQGEYKTILQLVGVLSHGKVAKRLTDRAIDLMQDVQNLRKAIYDYKLKAEACEKGSKKEMQLRNITVNYLYRYGTLIVFANYLIEMRERGEETRFPTWLEEHREIAKLLGRRSLD</sequence>
<dbReference type="EMBL" id="JBBXMP010000022">
    <property type="protein sequence ID" value="KAL0067919.1"/>
    <property type="molecule type" value="Genomic_DNA"/>
</dbReference>
<dbReference type="PANTHER" id="PTHR23339">
    <property type="entry name" value="TYROSINE SPECIFIC PROTEIN PHOSPHATASE AND DUAL SPECIFICITY PROTEIN PHOSPHATASE"/>
    <property type="match status" value="1"/>
</dbReference>
<evidence type="ECO:0008006" key="4">
    <source>
        <dbReference type="Google" id="ProtNLM"/>
    </source>
</evidence>
<evidence type="ECO:0000313" key="3">
    <source>
        <dbReference type="Proteomes" id="UP001437256"/>
    </source>
</evidence>
<protein>
    <recommendedName>
        <fullName evidence="4">Paladin</fullName>
    </recommendedName>
</protein>
<dbReference type="Pfam" id="PF14566">
    <property type="entry name" value="PTPlike_phytase"/>
    <property type="match status" value="3"/>
</dbReference>
<organism evidence="2 3">
    <name type="scientific">Marasmius tenuissimus</name>
    <dbReference type="NCBI Taxonomy" id="585030"/>
    <lineage>
        <taxon>Eukaryota</taxon>
        <taxon>Fungi</taxon>
        <taxon>Dikarya</taxon>
        <taxon>Basidiomycota</taxon>
        <taxon>Agaricomycotina</taxon>
        <taxon>Agaricomycetes</taxon>
        <taxon>Agaricomycetidae</taxon>
        <taxon>Agaricales</taxon>
        <taxon>Marasmiineae</taxon>
        <taxon>Marasmiaceae</taxon>
        <taxon>Marasmius</taxon>
    </lineage>
</organism>
<dbReference type="Proteomes" id="UP001437256">
    <property type="component" value="Unassembled WGS sequence"/>
</dbReference>
<comment type="caution">
    <text evidence="2">The sequence shown here is derived from an EMBL/GenBank/DDBJ whole genome shotgun (WGS) entry which is preliminary data.</text>
</comment>
<evidence type="ECO:0000313" key="2">
    <source>
        <dbReference type="EMBL" id="KAL0067919.1"/>
    </source>
</evidence>
<keyword evidence="3" id="KW-1185">Reference proteome</keyword>
<evidence type="ECO:0000256" key="1">
    <source>
        <dbReference type="SAM" id="MobiDB-lite"/>
    </source>
</evidence>
<dbReference type="InterPro" id="IPR050561">
    <property type="entry name" value="PTP"/>
</dbReference>
<feature type="region of interest" description="Disordered" evidence="1">
    <location>
        <begin position="1232"/>
        <end position="1253"/>
    </location>
</feature>